<sequence>MAVMKDVTALAPRAEEMAKTTHQSPLRAGGIPEVGVEDEDDHQLVEELMKWESNESLVLITGGLRVRIPSIPTIPKWNHILGPHPG</sequence>
<proteinExistence type="predicted"/>
<reference evidence="2" key="1">
    <citation type="submission" date="2016-05" db="EMBL/GenBank/DDBJ databases">
        <authorList>
            <person name="Lavstsen T."/>
            <person name="Jespersen J.S."/>
        </authorList>
    </citation>
    <scope>NUCLEOTIDE SEQUENCE</scope>
    <source>
        <tissue evidence="2">Brain</tissue>
    </source>
</reference>
<evidence type="ECO:0000313" key="2">
    <source>
        <dbReference type="EMBL" id="SBQ31728.1"/>
    </source>
</evidence>
<evidence type="ECO:0000256" key="1">
    <source>
        <dbReference type="SAM" id="MobiDB-lite"/>
    </source>
</evidence>
<dbReference type="AlphaFoldDB" id="A0A1A8DE92"/>
<protein>
    <submittedName>
        <fullName evidence="2">Uncharacterized protein</fullName>
    </submittedName>
</protein>
<organism evidence="2">
    <name type="scientific">Nothobranchius kadleci</name>
    <name type="common">African annual killifish</name>
    <dbReference type="NCBI Taxonomy" id="1051664"/>
    <lineage>
        <taxon>Eukaryota</taxon>
        <taxon>Metazoa</taxon>
        <taxon>Chordata</taxon>
        <taxon>Craniata</taxon>
        <taxon>Vertebrata</taxon>
        <taxon>Euteleostomi</taxon>
        <taxon>Actinopterygii</taxon>
        <taxon>Neopterygii</taxon>
        <taxon>Teleostei</taxon>
        <taxon>Neoteleostei</taxon>
        <taxon>Acanthomorphata</taxon>
        <taxon>Ovalentaria</taxon>
        <taxon>Atherinomorphae</taxon>
        <taxon>Cyprinodontiformes</taxon>
        <taxon>Nothobranchiidae</taxon>
        <taxon>Nothobranchius</taxon>
    </lineage>
</organism>
<feature type="region of interest" description="Disordered" evidence="1">
    <location>
        <begin position="14"/>
        <end position="34"/>
    </location>
</feature>
<name>A0A1A8DE92_NOTKA</name>
<dbReference type="EMBL" id="HADZ01016264">
    <property type="protein sequence ID" value="SBP80205.1"/>
    <property type="molecule type" value="Transcribed_RNA"/>
</dbReference>
<gene>
    <name evidence="2" type="primary">Nfu_g_1_005132</name>
</gene>
<accession>A0A1A8DE92</accession>
<reference evidence="2" key="2">
    <citation type="submission" date="2016-06" db="EMBL/GenBank/DDBJ databases">
        <title>The genome of a short-lived fish provides insights into sex chromosome evolution and the genetic control of aging.</title>
        <authorList>
            <person name="Reichwald K."/>
            <person name="Felder M."/>
            <person name="Petzold A."/>
            <person name="Koch P."/>
            <person name="Groth M."/>
            <person name="Platzer M."/>
        </authorList>
    </citation>
    <scope>NUCLEOTIDE SEQUENCE</scope>
    <source>
        <tissue evidence="2">Brain</tissue>
    </source>
</reference>
<dbReference type="EMBL" id="HAEA01003248">
    <property type="protein sequence ID" value="SBQ31728.1"/>
    <property type="molecule type" value="Transcribed_RNA"/>
</dbReference>